<dbReference type="Pfam" id="PF00126">
    <property type="entry name" value="HTH_1"/>
    <property type="match status" value="1"/>
</dbReference>
<accession>A0A3S1B2A9</accession>
<reference evidence="6" key="1">
    <citation type="submission" date="2018-12" db="EMBL/GenBank/DDBJ databases">
        <authorList>
            <person name="Will S."/>
            <person name="Neumann-Schaal M."/>
            <person name="Henke P."/>
        </authorList>
    </citation>
    <scope>NUCLEOTIDE SEQUENCE</scope>
    <source>
        <strain evidence="6">PCC 7102</strain>
    </source>
</reference>
<comment type="caution">
    <text evidence="6">The sequence shown here is derived from an EMBL/GenBank/DDBJ whole genome shotgun (WGS) entry which is preliminary data.</text>
</comment>
<dbReference type="OrthoDB" id="9803735at2"/>
<dbReference type="Gene3D" id="1.10.10.10">
    <property type="entry name" value="Winged helix-like DNA-binding domain superfamily/Winged helix DNA-binding domain"/>
    <property type="match status" value="1"/>
</dbReference>
<proteinExistence type="inferred from homology"/>
<dbReference type="SUPFAM" id="SSF53850">
    <property type="entry name" value="Periplasmic binding protein-like II"/>
    <property type="match status" value="1"/>
</dbReference>
<dbReference type="PANTHER" id="PTHR30346:SF0">
    <property type="entry name" value="HCA OPERON TRANSCRIPTIONAL ACTIVATOR HCAR"/>
    <property type="match status" value="1"/>
</dbReference>
<dbReference type="FunFam" id="1.10.10.10:FF:000001">
    <property type="entry name" value="LysR family transcriptional regulator"/>
    <property type="match status" value="1"/>
</dbReference>
<evidence type="ECO:0000256" key="3">
    <source>
        <dbReference type="ARBA" id="ARBA00023125"/>
    </source>
</evidence>
<organism evidence="6 7">
    <name type="scientific">Dulcicalothrix desertica PCC 7102</name>
    <dbReference type="NCBI Taxonomy" id="232991"/>
    <lineage>
        <taxon>Bacteria</taxon>
        <taxon>Bacillati</taxon>
        <taxon>Cyanobacteriota</taxon>
        <taxon>Cyanophyceae</taxon>
        <taxon>Nostocales</taxon>
        <taxon>Calotrichaceae</taxon>
        <taxon>Dulcicalothrix</taxon>
    </lineage>
</organism>
<evidence type="ECO:0000313" key="7">
    <source>
        <dbReference type="Proteomes" id="UP000271624"/>
    </source>
</evidence>
<dbReference type="InterPro" id="IPR000847">
    <property type="entry name" value="LysR_HTH_N"/>
</dbReference>
<dbReference type="PANTHER" id="PTHR30346">
    <property type="entry name" value="TRANSCRIPTIONAL DUAL REGULATOR HCAR-RELATED"/>
    <property type="match status" value="1"/>
</dbReference>
<dbReference type="InterPro" id="IPR036390">
    <property type="entry name" value="WH_DNA-bd_sf"/>
</dbReference>
<dbReference type="PRINTS" id="PR00039">
    <property type="entry name" value="HTHLYSR"/>
</dbReference>
<dbReference type="PROSITE" id="PS50931">
    <property type="entry name" value="HTH_LYSR"/>
    <property type="match status" value="1"/>
</dbReference>
<gene>
    <name evidence="6" type="ORF">DSM106972_050900</name>
</gene>
<evidence type="ECO:0000256" key="2">
    <source>
        <dbReference type="ARBA" id="ARBA00023015"/>
    </source>
</evidence>
<dbReference type="GO" id="GO:0032993">
    <property type="term" value="C:protein-DNA complex"/>
    <property type="evidence" value="ECO:0007669"/>
    <property type="project" value="TreeGrafter"/>
</dbReference>
<dbReference type="RefSeq" id="WP_127083416.1">
    <property type="nucleotide sequence ID" value="NZ_RSCL01000013.1"/>
</dbReference>
<evidence type="ECO:0000313" key="6">
    <source>
        <dbReference type="EMBL" id="RUT03451.1"/>
    </source>
</evidence>
<evidence type="ECO:0000256" key="4">
    <source>
        <dbReference type="ARBA" id="ARBA00023163"/>
    </source>
</evidence>
<dbReference type="GO" id="GO:0003677">
    <property type="term" value="F:DNA binding"/>
    <property type="evidence" value="ECO:0007669"/>
    <property type="project" value="UniProtKB-KW"/>
</dbReference>
<dbReference type="InterPro" id="IPR005119">
    <property type="entry name" value="LysR_subst-bd"/>
</dbReference>
<dbReference type="Pfam" id="PF03466">
    <property type="entry name" value="LysR_substrate"/>
    <property type="match status" value="1"/>
</dbReference>
<dbReference type="CDD" id="cd08414">
    <property type="entry name" value="PBP2_LTTR_aromatics_like"/>
    <property type="match status" value="1"/>
</dbReference>
<protein>
    <submittedName>
        <fullName evidence="6">LysR family transcriptional regulator</fullName>
    </submittedName>
</protein>
<dbReference type="AlphaFoldDB" id="A0A3S1B2A9"/>
<reference evidence="6" key="2">
    <citation type="journal article" date="2019" name="Genome Biol. Evol.">
        <title>Day and night: Metabolic profiles and evolutionary relationships of six axenic non-marine cyanobacteria.</title>
        <authorList>
            <person name="Will S.E."/>
            <person name="Henke P."/>
            <person name="Boedeker C."/>
            <person name="Huang S."/>
            <person name="Brinkmann H."/>
            <person name="Rohde M."/>
            <person name="Jarek M."/>
            <person name="Friedl T."/>
            <person name="Seufert S."/>
            <person name="Schumacher M."/>
            <person name="Overmann J."/>
            <person name="Neumann-Schaal M."/>
            <person name="Petersen J."/>
        </authorList>
    </citation>
    <scope>NUCLEOTIDE SEQUENCE [LARGE SCALE GENOMIC DNA]</scope>
    <source>
        <strain evidence="6">PCC 7102</strain>
    </source>
</reference>
<dbReference type="Gene3D" id="3.40.190.10">
    <property type="entry name" value="Periplasmic binding protein-like II"/>
    <property type="match status" value="2"/>
</dbReference>
<dbReference type="GO" id="GO:0003700">
    <property type="term" value="F:DNA-binding transcription factor activity"/>
    <property type="evidence" value="ECO:0007669"/>
    <property type="project" value="InterPro"/>
</dbReference>
<evidence type="ECO:0000256" key="1">
    <source>
        <dbReference type="ARBA" id="ARBA00009437"/>
    </source>
</evidence>
<keyword evidence="7" id="KW-1185">Reference proteome</keyword>
<dbReference type="SUPFAM" id="SSF46785">
    <property type="entry name" value="Winged helix' DNA-binding domain"/>
    <property type="match status" value="1"/>
</dbReference>
<name>A0A3S1B2A9_9CYAN</name>
<keyword evidence="4" id="KW-0804">Transcription</keyword>
<dbReference type="EMBL" id="RSCL01000013">
    <property type="protein sequence ID" value="RUT03451.1"/>
    <property type="molecule type" value="Genomic_DNA"/>
</dbReference>
<keyword evidence="2" id="KW-0805">Transcription regulation</keyword>
<feature type="domain" description="HTH lysR-type" evidence="5">
    <location>
        <begin position="1"/>
        <end position="58"/>
    </location>
</feature>
<keyword evidence="3" id="KW-0238">DNA-binding</keyword>
<dbReference type="InterPro" id="IPR036388">
    <property type="entry name" value="WH-like_DNA-bd_sf"/>
</dbReference>
<comment type="similarity">
    <text evidence="1">Belongs to the LysR transcriptional regulatory family.</text>
</comment>
<evidence type="ECO:0000259" key="5">
    <source>
        <dbReference type="PROSITE" id="PS50931"/>
    </source>
</evidence>
<dbReference type="Proteomes" id="UP000271624">
    <property type="component" value="Unassembled WGS sequence"/>
</dbReference>
<sequence>MELRQLKYFVTVAEELNFRRAAERLYMEQPPLSRQIKQLEDELGVKLFERSKRGVLLTDAGTAFLDEARLTLAQAERAFSSARKAVEVRRQNITIGFSICAFNRVLPEIIQEFRANYPDAKVTLTEMSSQEQVRALLDEKIDIGFIHPPVELQKVEILTLLCEPIVVALPFNHPLTKQEVITFSALANEPFIICPQHVKPDLYAQIINACQKAGFTPNIVQEASPPEVMLSFVESGMGISLVAAGAETRHKVSVVYRSLDVAPMLEIAAVWRKEEILSKILQEFLSVVKRLATD</sequence>